<name>A0A2U1DM07_9FIRM</name>
<feature type="transmembrane region" description="Helical" evidence="10">
    <location>
        <begin position="16"/>
        <end position="37"/>
    </location>
</feature>
<dbReference type="AlphaFoldDB" id="A0A2U1DM07"/>
<dbReference type="InterPro" id="IPR003445">
    <property type="entry name" value="Cat_transpt"/>
</dbReference>
<comment type="subcellular location">
    <subcellularLocation>
        <location evidence="1">Cell membrane</location>
        <topology evidence="1">Multi-pass membrane protein</topology>
    </subcellularLocation>
</comment>
<dbReference type="EMBL" id="QEKV01000016">
    <property type="protein sequence ID" value="PVY88716.1"/>
    <property type="molecule type" value="Genomic_DNA"/>
</dbReference>
<keyword evidence="6" id="KW-0630">Potassium</keyword>
<accession>A0A2U1DM07</accession>
<evidence type="ECO:0000256" key="3">
    <source>
        <dbReference type="ARBA" id="ARBA00022475"/>
    </source>
</evidence>
<dbReference type="RefSeq" id="WP_034545744.1">
    <property type="nucleotide sequence ID" value="NZ_CAUPJO010000003.1"/>
</dbReference>
<feature type="transmembrane region" description="Helical" evidence="10">
    <location>
        <begin position="402"/>
        <end position="426"/>
    </location>
</feature>
<evidence type="ECO:0000256" key="2">
    <source>
        <dbReference type="ARBA" id="ARBA00022448"/>
    </source>
</evidence>
<keyword evidence="3" id="KW-1003">Cell membrane</keyword>
<comment type="caution">
    <text evidence="11">The sequence shown here is derived from an EMBL/GenBank/DDBJ whole genome shotgun (WGS) entry which is preliminary data.</text>
</comment>
<evidence type="ECO:0000256" key="9">
    <source>
        <dbReference type="ARBA" id="ARBA00023136"/>
    </source>
</evidence>
<dbReference type="Proteomes" id="UP000245793">
    <property type="component" value="Unassembled WGS sequence"/>
</dbReference>
<keyword evidence="9 10" id="KW-0472">Membrane</keyword>
<dbReference type="PANTHER" id="PTHR32024">
    <property type="entry name" value="TRK SYSTEM POTASSIUM UPTAKE PROTEIN TRKG-RELATED"/>
    <property type="match status" value="1"/>
</dbReference>
<evidence type="ECO:0000256" key="10">
    <source>
        <dbReference type="SAM" id="Phobius"/>
    </source>
</evidence>
<evidence type="ECO:0000256" key="8">
    <source>
        <dbReference type="ARBA" id="ARBA00023065"/>
    </source>
</evidence>
<keyword evidence="7 10" id="KW-1133">Transmembrane helix</keyword>
<feature type="transmembrane region" description="Helical" evidence="10">
    <location>
        <begin position="44"/>
        <end position="64"/>
    </location>
</feature>
<feature type="transmembrane region" description="Helical" evidence="10">
    <location>
        <begin position="191"/>
        <end position="210"/>
    </location>
</feature>
<feature type="transmembrane region" description="Helical" evidence="10">
    <location>
        <begin position="349"/>
        <end position="370"/>
    </location>
</feature>
<evidence type="ECO:0000313" key="11">
    <source>
        <dbReference type="EMBL" id="PVY88716.1"/>
    </source>
</evidence>
<dbReference type="GO" id="GO:0015379">
    <property type="term" value="F:potassium:chloride symporter activity"/>
    <property type="evidence" value="ECO:0007669"/>
    <property type="project" value="InterPro"/>
</dbReference>
<proteinExistence type="predicted"/>
<evidence type="ECO:0000256" key="6">
    <source>
        <dbReference type="ARBA" id="ARBA00022958"/>
    </source>
</evidence>
<gene>
    <name evidence="11" type="ORF">C7381_11611</name>
</gene>
<dbReference type="InterPro" id="IPR004772">
    <property type="entry name" value="TrkH"/>
</dbReference>
<keyword evidence="8" id="KW-0406">Ion transport</keyword>
<organism evidence="11 12">
    <name type="scientific">Ezakiella coagulans</name>
    <dbReference type="NCBI Taxonomy" id="46507"/>
    <lineage>
        <taxon>Bacteria</taxon>
        <taxon>Bacillati</taxon>
        <taxon>Bacillota</taxon>
        <taxon>Tissierellia</taxon>
        <taxon>Ezakiella</taxon>
    </lineage>
</organism>
<evidence type="ECO:0000256" key="4">
    <source>
        <dbReference type="ARBA" id="ARBA00022538"/>
    </source>
</evidence>
<keyword evidence="5 10" id="KW-0812">Transmembrane</keyword>
<dbReference type="NCBIfam" id="TIGR00933">
    <property type="entry name" value="2a38"/>
    <property type="match status" value="1"/>
</dbReference>
<keyword evidence="12" id="KW-1185">Reference proteome</keyword>
<dbReference type="PANTHER" id="PTHR32024:SF1">
    <property type="entry name" value="KTR SYSTEM POTASSIUM UPTAKE PROTEIN B"/>
    <property type="match status" value="1"/>
</dbReference>
<feature type="transmembrane region" description="Helical" evidence="10">
    <location>
        <begin position="131"/>
        <end position="150"/>
    </location>
</feature>
<evidence type="ECO:0000256" key="5">
    <source>
        <dbReference type="ARBA" id="ARBA00022692"/>
    </source>
</evidence>
<reference evidence="11 12" key="1">
    <citation type="submission" date="2018-04" db="EMBL/GenBank/DDBJ databases">
        <title>Genomic Encyclopedia of Type Strains, Phase IV (KMG-IV): sequencing the most valuable type-strain genomes for metagenomic binning, comparative biology and taxonomic classification.</title>
        <authorList>
            <person name="Goeker M."/>
        </authorList>
    </citation>
    <scope>NUCLEOTIDE SEQUENCE [LARGE SCALE GENOMIC DNA]</scope>
    <source>
        <strain evidence="11 12">DSM 20705</strain>
    </source>
</reference>
<protein>
    <submittedName>
        <fullName evidence="11">Trk system potassium uptake protein TrkH</fullName>
    </submittedName>
</protein>
<dbReference type="GO" id="GO:0005886">
    <property type="term" value="C:plasma membrane"/>
    <property type="evidence" value="ECO:0007669"/>
    <property type="project" value="UniProtKB-SubCell"/>
</dbReference>
<evidence type="ECO:0000256" key="7">
    <source>
        <dbReference type="ARBA" id="ARBA00022989"/>
    </source>
</evidence>
<keyword evidence="4" id="KW-0633">Potassium transport</keyword>
<sequence length="445" mass="48634">MKFKIKKLLSSPPKTLALGFLMLILIGTILLSLPISMREKSSNIVLDAFFTSTSAVCVTGLIVQNTASHWTAFGKAVILMLIQVGGIGFMTVATSFFIFSGKRVSLRERLIIKEQFNSNQRSGIVRLSNRVIKYTVIIEVAGAILLSLYFVPKFGIRNGIIYSIFHSISAFCNAGFDILGNSLIGYNEAPIVIYTLSFLVILGGIGFSVLREVYEIRKFKKFSLHTKLVLQSTGVLLFIGFVLFILLEFNNGATIKNLSWFGKINATWFQAVVPRTAGFQSVNYSLVKDSTLLVTIILMFIGASPGGTGGGVKTTTIAVIVASVISVVKGSDDTEIFDRRIENNIIKKALAIFTVALLLVLIASFTITVLQPNIRFIDVLFEVTSAFGTVGLGVGVSDHLHVVGKLILCFIMYVGRLGPLTLLYTINIKQKHKSIRLAQDDVIVG</sequence>
<feature type="transmembrane region" description="Helical" evidence="10">
    <location>
        <begin position="76"/>
        <end position="99"/>
    </location>
</feature>
<evidence type="ECO:0000313" key="12">
    <source>
        <dbReference type="Proteomes" id="UP000245793"/>
    </source>
</evidence>
<evidence type="ECO:0000256" key="1">
    <source>
        <dbReference type="ARBA" id="ARBA00004651"/>
    </source>
</evidence>
<keyword evidence="2" id="KW-0813">Transport</keyword>
<feature type="transmembrane region" description="Helical" evidence="10">
    <location>
        <begin position="156"/>
        <end position="179"/>
    </location>
</feature>
<feature type="transmembrane region" description="Helical" evidence="10">
    <location>
        <begin position="230"/>
        <end position="249"/>
    </location>
</feature>
<dbReference type="Pfam" id="PF02386">
    <property type="entry name" value="TrkH"/>
    <property type="match status" value="1"/>
</dbReference>